<name>A0A6J5UI81_PRUAR</name>
<accession>A0A6J5UI81</accession>
<organism evidence="2 3">
    <name type="scientific">Prunus armeniaca</name>
    <name type="common">Apricot</name>
    <name type="synonym">Armeniaca vulgaris</name>
    <dbReference type="NCBI Taxonomy" id="36596"/>
    <lineage>
        <taxon>Eukaryota</taxon>
        <taxon>Viridiplantae</taxon>
        <taxon>Streptophyta</taxon>
        <taxon>Embryophyta</taxon>
        <taxon>Tracheophyta</taxon>
        <taxon>Spermatophyta</taxon>
        <taxon>Magnoliopsida</taxon>
        <taxon>eudicotyledons</taxon>
        <taxon>Gunneridae</taxon>
        <taxon>Pentapetalae</taxon>
        <taxon>rosids</taxon>
        <taxon>fabids</taxon>
        <taxon>Rosales</taxon>
        <taxon>Rosaceae</taxon>
        <taxon>Amygdaloideae</taxon>
        <taxon>Amygdaleae</taxon>
        <taxon>Prunus</taxon>
    </lineage>
</organism>
<dbReference type="GO" id="GO:0005543">
    <property type="term" value="F:phospholipid binding"/>
    <property type="evidence" value="ECO:0007669"/>
    <property type="project" value="TreeGrafter"/>
</dbReference>
<evidence type="ECO:0000256" key="1">
    <source>
        <dbReference type="SAM" id="MobiDB-lite"/>
    </source>
</evidence>
<dbReference type="PANTHER" id="PTHR12276">
    <property type="entry name" value="EPSIN/ENT-RELATED"/>
    <property type="match status" value="1"/>
</dbReference>
<dbReference type="GO" id="GO:0006897">
    <property type="term" value="P:endocytosis"/>
    <property type="evidence" value="ECO:0007669"/>
    <property type="project" value="TreeGrafter"/>
</dbReference>
<dbReference type="GO" id="GO:0030125">
    <property type="term" value="C:clathrin vesicle coat"/>
    <property type="evidence" value="ECO:0007669"/>
    <property type="project" value="TreeGrafter"/>
</dbReference>
<sequence>MQHYEKLIVFPLAAAQTAQAAPAAQTAQAASAAQLPQTMLRLTYSAPYQLLSSNALAIVPTTSPTTTFEPDAHANSGSATTFVATPSASNVMSQSFDDPFGDSPFRALPSSETVQPQPTDFHAHRLFPSNHEPDLLNHNTDILADILPPPGPFTCHDFTATLFSSNSSGGFFPPQGGPTAPITSHVAPPTPTDQLHRRFYGSPSPCTWLPQTHTGPAAQLNGGNFHPQQGSVGPVASQAVHQAPTGPGLQHNSDVLGNLFPQTGPNTSMGSHQALPSSTGALSIVAQPPKDKFEPKSAVWADTLSRGLVNFNISGAKINPLNDIGIDLIPLTGKKRGWRSSQQLLQHLLFTMGKAMGSGSGIGRAGASVLRVPGPAMGMGMGMGGGPGGGMGMGGYGGMNQPMGWELGWGWDGEHGNGNEYGRGDARAQLDCLLGQTCLPVITP</sequence>
<gene>
    <name evidence="2" type="ORF">CURHAP_LOCUS24261</name>
</gene>
<protein>
    <submittedName>
        <fullName evidence="2">Uncharacterized protein</fullName>
    </submittedName>
</protein>
<evidence type="ECO:0000313" key="3">
    <source>
        <dbReference type="Proteomes" id="UP000507222"/>
    </source>
</evidence>
<feature type="region of interest" description="Disordered" evidence="1">
    <location>
        <begin position="93"/>
        <end position="122"/>
    </location>
</feature>
<dbReference type="GO" id="GO:0005886">
    <property type="term" value="C:plasma membrane"/>
    <property type="evidence" value="ECO:0007669"/>
    <property type="project" value="TreeGrafter"/>
</dbReference>
<dbReference type="GO" id="GO:0030276">
    <property type="term" value="F:clathrin binding"/>
    <property type="evidence" value="ECO:0007669"/>
    <property type="project" value="TreeGrafter"/>
</dbReference>
<dbReference type="Proteomes" id="UP000507222">
    <property type="component" value="Unassembled WGS sequence"/>
</dbReference>
<evidence type="ECO:0000313" key="2">
    <source>
        <dbReference type="EMBL" id="CAB4275397.1"/>
    </source>
</evidence>
<proteinExistence type="predicted"/>
<dbReference type="AlphaFoldDB" id="A0A6J5UI81"/>
<dbReference type="EMBL" id="CAEKDK010000003">
    <property type="protein sequence ID" value="CAB4275397.1"/>
    <property type="molecule type" value="Genomic_DNA"/>
</dbReference>
<dbReference type="GO" id="GO:0005768">
    <property type="term" value="C:endosome"/>
    <property type="evidence" value="ECO:0007669"/>
    <property type="project" value="TreeGrafter"/>
</dbReference>
<dbReference type="PANTHER" id="PTHR12276:SF91">
    <property type="entry name" value="CLATHRIN INTERACTOR EPSIN 2-RELATED"/>
    <property type="match status" value="1"/>
</dbReference>
<reference evidence="2 3" key="1">
    <citation type="submission" date="2020-05" db="EMBL/GenBank/DDBJ databases">
        <authorList>
            <person name="Campoy J."/>
            <person name="Schneeberger K."/>
            <person name="Spophaly S."/>
        </authorList>
    </citation>
    <scope>NUCLEOTIDE SEQUENCE [LARGE SCALE GENOMIC DNA]</scope>
    <source>
        <strain evidence="2">PruArmRojPasFocal</strain>
    </source>
</reference>